<dbReference type="SUPFAM" id="SSF52091">
    <property type="entry name" value="SpoIIaa-like"/>
    <property type="match status" value="1"/>
</dbReference>
<name>A0A9X4KY20_9BACL</name>
<dbReference type="PROSITE" id="PS50801">
    <property type="entry name" value="STAS"/>
    <property type="match status" value="1"/>
</dbReference>
<evidence type="ECO:0000256" key="2">
    <source>
        <dbReference type="RuleBase" id="RU003749"/>
    </source>
</evidence>
<dbReference type="Gene3D" id="3.30.750.24">
    <property type="entry name" value="STAS domain"/>
    <property type="match status" value="1"/>
</dbReference>
<proteinExistence type="inferred from homology"/>
<sequence>MELKSAVKDGVAVLSIEGRLDGQNASEAEAAFVRLAGEGHTRYVLDFSALQYISSAGLRVVLVAAKKTKALKGSLICAGMSEAVREVFEMSGLLGILETADTAAQATAALAAR</sequence>
<evidence type="ECO:0000259" key="3">
    <source>
        <dbReference type="PROSITE" id="PS50801"/>
    </source>
</evidence>
<dbReference type="GO" id="GO:0043856">
    <property type="term" value="F:anti-sigma factor antagonist activity"/>
    <property type="evidence" value="ECO:0007669"/>
    <property type="project" value="InterPro"/>
</dbReference>
<feature type="domain" description="STAS" evidence="3">
    <location>
        <begin position="1"/>
        <end position="110"/>
    </location>
</feature>
<organism evidence="4 5">
    <name type="scientific">Cohnella rhizosphaerae</name>
    <dbReference type="NCBI Taxonomy" id="1457232"/>
    <lineage>
        <taxon>Bacteria</taxon>
        <taxon>Bacillati</taxon>
        <taxon>Bacillota</taxon>
        <taxon>Bacilli</taxon>
        <taxon>Bacillales</taxon>
        <taxon>Paenibacillaceae</taxon>
        <taxon>Cohnella</taxon>
    </lineage>
</organism>
<evidence type="ECO:0000256" key="1">
    <source>
        <dbReference type="ARBA" id="ARBA00009013"/>
    </source>
</evidence>
<dbReference type="PANTHER" id="PTHR33495">
    <property type="entry name" value="ANTI-SIGMA FACTOR ANTAGONIST TM_1081-RELATED-RELATED"/>
    <property type="match status" value="1"/>
</dbReference>
<dbReference type="Proteomes" id="UP001153404">
    <property type="component" value="Unassembled WGS sequence"/>
</dbReference>
<dbReference type="AlphaFoldDB" id="A0A9X4KY20"/>
<evidence type="ECO:0000313" key="5">
    <source>
        <dbReference type="Proteomes" id="UP001153404"/>
    </source>
</evidence>
<comment type="caution">
    <text evidence="4">The sequence shown here is derived from an EMBL/GenBank/DDBJ whole genome shotgun (WGS) entry which is preliminary data.</text>
</comment>
<dbReference type="EMBL" id="JAPDIA010000008">
    <property type="protein sequence ID" value="MDG0812957.1"/>
    <property type="molecule type" value="Genomic_DNA"/>
</dbReference>
<keyword evidence="5" id="KW-1185">Reference proteome</keyword>
<dbReference type="CDD" id="cd07043">
    <property type="entry name" value="STAS_anti-anti-sigma_factors"/>
    <property type="match status" value="1"/>
</dbReference>
<comment type="similarity">
    <text evidence="1 2">Belongs to the anti-sigma-factor antagonist family.</text>
</comment>
<dbReference type="NCBIfam" id="TIGR00377">
    <property type="entry name" value="ant_ant_sig"/>
    <property type="match status" value="1"/>
</dbReference>
<dbReference type="InterPro" id="IPR003658">
    <property type="entry name" value="Anti-sigma_ant"/>
</dbReference>
<dbReference type="InterPro" id="IPR036513">
    <property type="entry name" value="STAS_dom_sf"/>
</dbReference>
<reference evidence="4" key="1">
    <citation type="submission" date="2022-10" db="EMBL/GenBank/DDBJ databases">
        <title>Comparative genomic analysis of Cohnella hashimotonis sp. nov., isolated from the International Space Station.</title>
        <authorList>
            <person name="Simpson A."/>
            <person name="Venkateswaran K."/>
        </authorList>
    </citation>
    <scope>NUCLEOTIDE SEQUENCE</scope>
    <source>
        <strain evidence="4">DSM 28161</strain>
    </source>
</reference>
<evidence type="ECO:0000313" key="4">
    <source>
        <dbReference type="EMBL" id="MDG0812957.1"/>
    </source>
</evidence>
<protein>
    <recommendedName>
        <fullName evidence="2">Anti-sigma factor antagonist</fullName>
    </recommendedName>
</protein>
<accession>A0A9X4KY20</accession>
<dbReference type="Pfam" id="PF01740">
    <property type="entry name" value="STAS"/>
    <property type="match status" value="1"/>
</dbReference>
<dbReference type="PANTHER" id="PTHR33495:SF14">
    <property type="entry name" value="ANTI-SIGMA FACTOR ANTAGONIST"/>
    <property type="match status" value="1"/>
</dbReference>
<dbReference type="RefSeq" id="WP_277536624.1">
    <property type="nucleotide sequence ID" value="NZ_JAPDIA010000008.1"/>
</dbReference>
<gene>
    <name evidence="4" type="ORF">OMP40_29275</name>
</gene>
<dbReference type="InterPro" id="IPR002645">
    <property type="entry name" value="STAS_dom"/>
</dbReference>